<keyword evidence="3" id="KW-0378">Hydrolase</keyword>
<evidence type="ECO:0000256" key="8">
    <source>
        <dbReference type="PROSITE-ProRule" id="PRU00276"/>
    </source>
</evidence>
<evidence type="ECO:0000256" key="4">
    <source>
        <dbReference type="ARBA" id="ARBA00022833"/>
    </source>
</evidence>
<keyword evidence="9" id="KW-0812">Transmembrane</keyword>
<dbReference type="Gene3D" id="3.40.390.10">
    <property type="entry name" value="Collagenase (Catalytic Domain)"/>
    <property type="match status" value="1"/>
</dbReference>
<evidence type="ECO:0000259" key="10">
    <source>
        <dbReference type="PROSITE" id="PS50215"/>
    </source>
</evidence>
<comment type="caution">
    <text evidence="8">Lacks conserved residue(s) required for the propagation of feature annotation.</text>
</comment>
<feature type="domain" description="Peptidase M12B" evidence="10">
    <location>
        <begin position="194"/>
        <end position="415"/>
    </location>
</feature>
<keyword evidence="6" id="KW-1015">Disulfide bond</keyword>
<proteinExistence type="predicted"/>
<evidence type="ECO:0000256" key="5">
    <source>
        <dbReference type="ARBA" id="ARBA00023049"/>
    </source>
</evidence>
<dbReference type="Pfam" id="PF13688">
    <property type="entry name" value="Reprolysin_5"/>
    <property type="match status" value="1"/>
</dbReference>
<keyword evidence="1" id="KW-0645">Protease</keyword>
<evidence type="ECO:0000256" key="7">
    <source>
        <dbReference type="ARBA" id="ARBA00023180"/>
    </source>
</evidence>
<evidence type="ECO:0000256" key="1">
    <source>
        <dbReference type="ARBA" id="ARBA00022670"/>
    </source>
</evidence>
<keyword evidence="9" id="KW-0472">Membrane</keyword>
<sequence>MRRSYGLSLPLPLDMEGEYMGEVTVNLKEDGERLRRSADGVSIPAKTIEVTFPFNNGQVDLHLKRMDELSANVPVFAANDRGEIVRQYIQDKSNVFFYQDESKFAAFYVETTDNALCMFGSFEDRSNEYFLEPKEKNCNPESSGVFKILMAKHTNIAYNDSIPIDKTQRRYKATPPGAPVPEALVRRKRAVPEYKIETLLVVDFSVYNYWYTQSTKTTSGERDAEAKANIRQYYAWVINGMDVRYKNIQTSSYTISVVFAGIYIADTPSKSTFTENNKDSSVPTPKVEASTVLNDVTSWVNSNAGSLPSNDHAMMFSRYDFTSSGSSSNAGLAWVGAVCTTQSVSIVEDHFNFVILTVAAHELGHSLSAEHDGTGNACSSSDAFIMAASSSIVDNTNPWKFSTCSTGYFTAYISSLNSGSSGNCMTTLNAGFDPTALNQYTSLPGQVYDADAMCRHIVGPASSFCMFPYKNNYTSICTTLWCRKTDGSGQCESAAGADGLQCGNRKWCVSGVCTDDDCAPSGDESCLYGDRSGEVITFNNAGKTCSQVANEPHICYFVSDECCQTCAKFYTGRQGCLYGDQASGCTSGHCAANQDLCCGTCYTGTTAVPVTTTETPNLLVIVITEDLTISAQYSIVMIRAETALTELYRRRLGSRFKRCRVKRVRSGSLIVDYDVITDEEPASASDVVSVAKDLVSGTENVTYDGQAAPVSSAAFVDSSGTNVNISSATTGCEVLESSSSCGSGYKCIEGSSGPYCRKSVSEYDTQMLIIIGAVVGSVCLLVTTAGILVLCICKNQRKEKDRSRHGIDNPAITPDDFHHNGRLHYENDSDIGSPFYGRRWYPGYNEMAPNGTWHQQPMSNVKYSIPRPKY</sequence>
<evidence type="ECO:0000313" key="12">
    <source>
        <dbReference type="Proteomes" id="UP000005408"/>
    </source>
</evidence>
<dbReference type="InterPro" id="IPR024079">
    <property type="entry name" value="MetalloPept_cat_dom_sf"/>
</dbReference>
<name>A0A8W8KXX2_MAGGI</name>
<dbReference type="AlphaFoldDB" id="A0A8W8KXX2"/>
<feature type="binding site" evidence="8">
    <location>
        <position position="361"/>
    </location>
    <ligand>
        <name>Zn(2+)</name>
        <dbReference type="ChEBI" id="CHEBI:29105"/>
        <note>catalytic</note>
    </ligand>
</feature>
<feature type="active site" evidence="8">
    <location>
        <position position="362"/>
    </location>
</feature>
<keyword evidence="5" id="KW-0482">Metalloprotease</keyword>
<evidence type="ECO:0000313" key="11">
    <source>
        <dbReference type="EnsemblMetazoa" id="G25442.1:cds"/>
    </source>
</evidence>
<dbReference type="PROSITE" id="PS50215">
    <property type="entry name" value="ADAM_MEPRO"/>
    <property type="match status" value="1"/>
</dbReference>
<organism evidence="11 12">
    <name type="scientific">Magallana gigas</name>
    <name type="common">Pacific oyster</name>
    <name type="synonym">Crassostrea gigas</name>
    <dbReference type="NCBI Taxonomy" id="29159"/>
    <lineage>
        <taxon>Eukaryota</taxon>
        <taxon>Metazoa</taxon>
        <taxon>Spiralia</taxon>
        <taxon>Lophotrochozoa</taxon>
        <taxon>Mollusca</taxon>
        <taxon>Bivalvia</taxon>
        <taxon>Autobranchia</taxon>
        <taxon>Pteriomorphia</taxon>
        <taxon>Ostreida</taxon>
        <taxon>Ostreoidea</taxon>
        <taxon>Ostreidae</taxon>
        <taxon>Magallana</taxon>
    </lineage>
</organism>
<dbReference type="InterPro" id="IPR041645">
    <property type="entry name" value="ADAMTS_CR_2"/>
</dbReference>
<keyword evidence="12" id="KW-1185">Reference proteome</keyword>
<keyword evidence="9" id="KW-1133">Transmembrane helix</keyword>
<dbReference type="EnsemblMetazoa" id="G25442.1">
    <property type="protein sequence ID" value="G25442.1:cds"/>
    <property type="gene ID" value="G25442"/>
</dbReference>
<keyword evidence="2 8" id="KW-0479">Metal-binding</keyword>
<feature type="binding site" evidence="8">
    <location>
        <position position="371"/>
    </location>
    <ligand>
        <name>Zn(2+)</name>
        <dbReference type="ChEBI" id="CHEBI:29105"/>
        <note>catalytic</note>
    </ligand>
</feature>
<feature type="transmembrane region" description="Helical" evidence="9">
    <location>
        <begin position="767"/>
        <end position="793"/>
    </location>
</feature>
<keyword evidence="4 8" id="KW-0862">Zinc</keyword>
<accession>A0A8W8KXX2</accession>
<evidence type="ECO:0000256" key="9">
    <source>
        <dbReference type="SAM" id="Phobius"/>
    </source>
</evidence>
<dbReference type="GO" id="GO:0046872">
    <property type="term" value="F:metal ion binding"/>
    <property type="evidence" value="ECO:0007669"/>
    <property type="project" value="UniProtKB-KW"/>
</dbReference>
<reference evidence="11" key="1">
    <citation type="submission" date="2022-08" db="UniProtKB">
        <authorList>
            <consortium name="EnsemblMetazoa"/>
        </authorList>
    </citation>
    <scope>IDENTIFICATION</scope>
    <source>
        <strain evidence="11">05x7-T-G4-1.051#20</strain>
    </source>
</reference>
<dbReference type="Proteomes" id="UP000005408">
    <property type="component" value="Unassembled WGS sequence"/>
</dbReference>
<evidence type="ECO:0000256" key="6">
    <source>
        <dbReference type="ARBA" id="ARBA00023157"/>
    </source>
</evidence>
<dbReference type="Gene3D" id="3.40.1620.60">
    <property type="match status" value="1"/>
</dbReference>
<dbReference type="GO" id="GO:0006508">
    <property type="term" value="P:proteolysis"/>
    <property type="evidence" value="ECO:0007669"/>
    <property type="project" value="UniProtKB-KW"/>
</dbReference>
<dbReference type="Pfam" id="PF17771">
    <property type="entry name" value="ADAMTS_CR_2"/>
    <property type="match status" value="1"/>
</dbReference>
<evidence type="ECO:0000256" key="2">
    <source>
        <dbReference type="ARBA" id="ARBA00022723"/>
    </source>
</evidence>
<dbReference type="InterPro" id="IPR001590">
    <property type="entry name" value="Peptidase_M12B"/>
</dbReference>
<dbReference type="GO" id="GO:0004222">
    <property type="term" value="F:metalloendopeptidase activity"/>
    <property type="evidence" value="ECO:0007669"/>
    <property type="project" value="InterPro"/>
</dbReference>
<protein>
    <recommendedName>
        <fullName evidence="10">Peptidase M12B domain-containing protein</fullName>
    </recommendedName>
</protein>
<evidence type="ECO:0000256" key="3">
    <source>
        <dbReference type="ARBA" id="ARBA00022801"/>
    </source>
</evidence>
<feature type="binding site" evidence="8">
    <location>
        <position position="365"/>
    </location>
    <ligand>
        <name>Zn(2+)</name>
        <dbReference type="ChEBI" id="CHEBI:29105"/>
        <note>catalytic</note>
    </ligand>
</feature>
<keyword evidence="7" id="KW-0325">Glycoprotein</keyword>
<dbReference type="SUPFAM" id="SSF55486">
    <property type="entry name" value="Metalloproteases ('zincins'), catalytic domain"/>
    <property type="match status" value="1"/>
</dbReference>